<comment type="caution">
    <text evidence="1">The sequence shown here is derived from an EMBL/GenBank/DDBJ whole genome shotgun (WGS) entry which is preliminary data.</text>
</comment>
<gene>
    <name evidence="1" type="ORF">ACFQHR_19460</name>
</gene>
<evidence type="ECO:0000313" key="1">
    <source>
        <dbReference type="EMBL" id="MFC6999823.1"/>
    </source>
</evidence>
<protein>
    <submittedName>
        <fullName evidence="1">Uncharacterized protein</fullName>
    </submittedName>
</protein>
<dbReference type="Proteomes" id="UP001596405">
    <property type="component" value="Unassembled WGS sequence"/>
</dbReference>
<dbReference type="EMBL" id="JBHSYQ010000016">
    <property type="protein sequence ID" value="MFC6999823.1"/>
    <property type="molecule type" value="Genomic_DNA"/>
</dbReference>
<evidence type="ECO:0000313" key="2">
    <source>
        <dbReference type="Proteomes" id="UP001596405"/>
    </source>
</evidence>
<accession>A0ABW2DRW3</accession>
<reference evidence="2" key="1">
    <citation type="journal article" date="2019" name="Int. J. Syst. Evol. Microbiol.">
        <title>The Global Catalogue of Microorganisms (GCM) 10K type strain sequencing project: providing services to taxonomists for standard genome sequencing and annotation.</title>
        <authorList>
            <consortium name="The Broad Institute Genomics Platform"/>
            <consortium name="The Broad Institute Genome Sequencing Center for Infectious Disease"/>
            <person name="Wu L."/>
            <person name="Ma J."/>
        </authorList>
    </citation>
    <scope>NUCLEOTIDE SEQUENCE [LARGE SCALE GENOMIC DNA]</scope>
    <source>
        <strain evidence="2">CGMCC 4.7393</strain>
    </source>
</reference>
<dbReference type="RefSeq" id="WP_153042155.1">
    <property type="nucleotide sequence ID" value="NZ_JBHSYQ010000016.1"/>
</dbReference>
<name>A0ABW2DRW3_9BACT</name>
<sequence length="256" mass="29584">MKQLITIFALSILYGCSLYDRKEEVFMTDKDFVEFWRLASPDSSMLLLNYGIDQGTFGYGHAGTAVLSLSDTSKNLREYTLPNSLVRFIWLDNYTVSAKYDTIPFIRSGAQPNFKDTELNGIKVKVSAFDFIEPNAKLIIEHREKSPNGKYELVAYRYMNDEHKLNFIHVSVIPAGGIIPKYGNYLIADMQSGYALNGKWNKDNTIIFYSNDLYSDMVQYYLVHNRPNIKYKIINEDKKYSSKYRWIGKKSADNKT</sequence>
<keyword evidence="2" id="KW-1185">Reference proteome</keyword>
<proteinExistence type="predicted"/>
<dbReference type="PROSITE" id="PS51257">
    <property type="entry name" value="PROKAR_LIPOPROTEIN"/>
    <property type="match status" value="1"/>
</dbReference>
<organism evidence="1 2">
    <name type="scientific">Rufibacter roseus</name>
    <dbReference type="NCBI Taxonomy" id="1567108"/>
    <lineage>
        <taxon>Bacteria</taxon>
        <taxon>Pseudomonadati</taxon>
        <taxon>Bacteroidota</taxon>
        <taxon>Cytophagia</taxon>
        <taxon>Cytophagales</taxon>
        <taxon>Hymenobacteraceae</taxon>
        <taxon>Rufibacter</taxon>
    </lineage>
</organism>